<keyword evidence="4" id="KW-1185">Reference proteome</keyword>
<reference evidence="3 4" key="1">
    <citation type="submission" date="2024-03" db="EMBL/GenBank/DDBJ databases">
        <title>The genome assembly and annotation of the cricket Gryllus longicercus Weissman &amp; Gray.</title>
        <authorList>
            <person name="Szrajer S."/>
            <person name="Gray D."/>
            <person name="Ylla G."/>
        </authorList>
    </citation>
    <scope>NUCLEOTIDE SEQUENCE [LARGE SCALE GENOMIC DNA]</scope>
    <source>
        <strain evidence="3">DAG 2021-001</strain>
        <tissue evidence="3">Whole body minus gut</tissue>
    </source>
</reference>
<dbReference type="Proteomes" id="UP001378592">
    <property type="component" value="Unassembled WGS sequence"/>
</dbReference>
<keyword evidence="1" id="KW-0963">Cytoplasm</keyword>
<evidence type="ECO:0000313" key="4">
    <source>
        <dbReference type="Proteomes" id="UP001378592"/>
    </source>
</evidence>
<protein>
    <recommendedName>
        <fullName evidence="5">LisH domain-containing protein</fullName>
    </recommendedName>
</protein>
<sequence>MASEEQLFEALKESLEKSGQLGRMKGEIRAEIFNALHRGGVKPQMPKATLAVNELIREYLDWKSGLPDQPIGRPALMEDLGVIDTEETKQLPLLFSLVSSFRSKVKQ</sequence>
<evidence type="ECO:0000313" key="3">
    <source>
        <dbReference type="EMBL" id="KAK7868466.1"/>
    </source>
</evidence>
<evidence type="ECO:0000256" key="2">
    <source>
        <dbReference type="ARBA" id="ARBA00023212"/>
    </source>
</evidence>
<proteinExistence type="predicted"/>
<keyword evidence="2" id="KW-0206">Cytoskeleton</keyword>
<evidence type="ECO:0000256" key="1">
    <source>
        <dbReference type="ARBA" id="ARBA00022490"/>
    </source>
</evidence>
<name>A0AAN9VTD8_9ORTH</name>
<organism evidence="3 4">
    <name type="scientific">Gryllus longicercus</name>
    <dbReference type="NCBI Taxonomy" id="2509291"/>
    <lineage>
        <taxon>Eukaryota</taxon>
        <taxon>Metazoa</taxon>
        <taxon>Ecdysozoa</taxon>
        <taxon>Arthropoda</taxon>
        <taxon>Hexapoda</taxon>
        <taxon>Insecta</taxon>
        <taxon>Pterygota</taxon>
        <taxon>Neoptera</taxon>
        <taxon>Polyneoptera</taxon>
        <taxon>Orthoptera</taxon>
        <taxon>Ensifera</taxon>
        <taxon>Gryllidea</taxon>
        <taxon>Grylloidea</taxon>
        <taxon>Gryllidae</taxon>
        <taxon>Gryllinae</taxon>
        <taxon>Gryllus</taxon>
    </lineage>
</organism>
<dbReference type="PANTHER" id="PTHR15431">
    <property type="entry name" value="FGFR1 ONCOGENE PARTNER/LISH DOMAIN-CONTAINING PROTEIN"/>
    <property type="match status" value="1"/>
</dbReference>
<dbReference type="EMBL" id="JAZDUA010000094">
    <property type="protein sequence ID" value="KAK7868466.1"/>
    <property type="molecule type" value="Genomic_DNA"/>
</dbReference>
<comment type="caution">
    <text evidence="3">The sequence shown here is derived from an EMBL/GenBank/DDBJ whole genome shotgun (WGS) entry which is preliminary data.</text>
</comment>
<accession>A0AAN9VTD8</accession>
<gene>
    <name evidence="3" type="ORF">R5R35_011212</name>
</gene>
<dbReference type="PANTHER" id="PTHR15431:SF9">
    <property type="entry name" value="CENTROSOMAL PROTEIN 43"/>
    <property type="match status" value="1"/>
</dbReference>
<dbReference type="AlphaFoldDB" id="A0AAN9VTD8"/>
<evidence type="ECO:0008006" key="5">
    <source>
        <dbReference type="Google" id="ProtNLM"/>
    </source>
</evidence>